<protein>
    <submittedName>
        <fullName evidence="1">Uncharacterized protein</fullName>
    </submittedName>
</protein>
<accession>A0A4D6KU09</accession>
<sequence length="83" mass="9390">MRDHGLMALDTIMVELQRCVKNSMAAKIGGRNGGKLEGTGKQWKVREESHWMEWALILALRSSLEKEARSRPLDLGSKNKKDP</sequence>
<evidence type="ECO:0000313" key="2">
    <source>
        <dbReference type="Proteomes" id="UP000501690"/>
    </source>
</evidence>
<gene>
    <name evidence="1" type="ORF">DEO72_LG1g2335</name>
</gene>
<dbReference type="Proteomes" id="UP000501690">
    <property type="component" value="Linkage Group LG1"/>
</dbReference>
<reference evidence="1 2" key="1">
    <citation type="submission" date="2019-04" db="EMBL/GenBank/DDBJ databases">
        <title>An improved genome assembly and genetic linkage map for asparagus bean, Vigna unguiculata ssp. sesquipedialis.</title>
        <authorList>
            <person name="Xia Q."/>
            <person name="Zhang R."/>
            <person name="Dong Y."/>
        </authorList>
    </citation>
    <scope>NUCLEOTIDE SEQUENCE [LARGE SCALE GENOMIC DNA]</scope>
    <source>
        <tissue evidence="1">Leaf</tissue>
    </source>
</reference>
<dbReference type="AlphaFoldDB" id="A0A4D6KU09"/>
<dbReference type="EMBL" id="CP039345">
    <property type="protein sequence ID" value="QCD78699.1"/>
    <property type="molecule type" value="Genomic_DNA"/>
</dbReference>
<proteinExistence type="predicted"/>
<name>A0A4D6KU09_VIGUN</name>
<evidence type="ECO:0000313" key="1">
    <source>
        <dbReference type="EMBL" id="QCD78699.1"/>
    </source>
</evidence>
<keyword evidence="2" id="KW-1185">Reference proteome</keyword>
<organism evidence="1 2">
    <name type="scientific">Vigna unguiculata</name>
    <name type="common">Cowpea</name>
    <dbReference type="NCBI Taxonomy" id="3917"/>
    <lineage>
        <taxon>Eukaryota</taxon>
        <taxon>Viridiplantae</taxon>
        <taxon>Streptophyta</taxon>
        <taxon>Embryophyta</taxon>
        <taxon>Tracheophyta</taxon>
        <taxon>Spermatophyta</taxon>
        <taxon>Magnoliopsida</taxon>
        <taxon>eudicotyledons</taxon>
        <taxon>Gunneridae</taxon>
        <taxon>Pentapetalae</taxon>
        <taxon>rosids</taxon>
        <taxon>fabids</taxon>
        <taxon>Fabales</taxon>
        <taxon>Fabaceae</taxon>
        <taxon>Papilionoideae</taxon>
        <taxon>50 kb inversion clade</taxon>
        <taxon>NPAAA clade</taxon>
        <taxon>indigoferoid/millettioid clade</taxon>
        <taxon>Phaseoleae</taxon>
        <taxon>Vigna</taxon>
    </lineage>
</organism>